<feature type="compositionally biased region" description="Low complexity" evidence="1">
    <location>
        <begin position="35"/>
        <end position="47"/>
    </location>
</feature>
<proteinExistence type="predicted"/>
<feature type="non-terminal residue" evidence="2">
    <location>
        <position position="1"/>
    </location>
</feature>
<name>A0A382WCJ1_9ZZZZ</name>
<dbReference type="AlphaFoldDB" id="A0A382WCJ1"/>
<feature type="non-terminal residue" evidence="2">
    <location>
        <position position="55"/>
    </location>
</feature>
<evidence type="ECO:0000256" key="1">
    <source>
        <dbReference type="SAM" id="MobiDB-lite"/>
    </source>
</evidence>
<accession>A0A382WCJ1</accession>
<organism evidence="2">
    <name type="scientific">marine metagenome</name>
    <dbReference type="NCBI Taxonomy" id="408172"/>
    <lineage>
        <taxon>unclassified sequences</taxon>
        <taxon>metagenomes</taxon>
        <taxon>ecological metagenomes</taxon>
    </lineage>
</organism>
<evidence type="ECO:0000313" key="2">
    <source>
        <dbReference type="EMBL" id="SVD56085.1"/>
    </source>
</evidence>
<dbReference type="EMBL" id="UINC01158505">
    <property type="protein sequence ID" value="SVD56085.1"/>
    <property type="molecule type" value="Genomic_DNA"/>
</dbReference>
<sequence length="55" mass="5493">TNSPSSAPASTTPCAMPTIIFATSSMLAKTSSTFAQPPSSVASSASPNATRAWAF</sequence>
<reference evidence="2" key="1">
    <citation type="submission" date="2018-05" db="EMBL/GenBank/DDBJ databases">
        <authorList>
            <person name="Lanie J.A."/>
            <person name="Ng W.-L."/>
            <person name="Kazmierczak K.M."/>
            <person name="Andrzejewski T.M."/>
            <person name="Davidsen T.M."/>
            <person name="Wayne K.J."/>
            <person name="Tettelin H."/>
            <person name="Glass J.I."/>
            <person name="Rusch D."/>
            <person name="Podicherti R."/>
            <person name="Tsui H.-C.T."/>
            <person name="Winkler M.E."/>
        </authorList>
    </citation>
    <scope>NUCLEOTIDE SEQUENCE</scope>
</reference>
<protein>
    <submittedName>
        <fullName evidence="2">Uncharacterized protein</fullName>
    </submittedName>
</protein>
<feature type="region of interest" description="Disordered" evidence="1">
    <location>
        <begin position="35"/>
        <end position="55"/>
    </location>
</feature>
<gene>
    <name evidence="2" type="ORF">METZ01_LOCUS408939</name>
</gene>